<dbReference type="Pfam" id="PF02879">
    <property type="entry name" value="PGM_PMM_II"/>
    <property type="match status" value="1"/>
</dbReference>
<protein>
    <submittedName>
        <fullName evidence="12">NTP transferase domain-containing protein</fullName>
    </submittedName>
</protein>
<dbReference type="InterPro" id="IPR011004">
    <property type="entry name" value="Trimer_LpxA-like_sf"/>
</dbReference>
<dbReference type="SUPFAM" id="SSF55957">
    <property type="entry name" value="Phosphoglucomutase, C-terminal domain"/>
    <property type="match status" value="1"/>
</dbReference>
<proteinExistence type="inferred from homology"/>
<feature type="domain" description="Alpha-D-phosphohexomutase alpha/beta/alpha" evidence="8">
    <location>
        <begin position="384"/>
        <end position="512"/>
    </location>
</feature>
<dbReference type="Proteomes" id="UP000261812">
    <property type="component" value="Chromosome"/>
</dbReference>
<evidence type="ECO:0000256" key="2">
    <source>
        <dbReference type="ARBA" id="ARBA00010231"/>
    </source>
</evidence>
<keyword evidence="13" id="KW-1185">Reference proteome</keyword>
<keyword evidence="12" id="KW-0808">Transferase</keyword>
<evidence type="ECO:0000256" key="4">
    <source>
        <dbReference type="ARBA" id="ARBA00022540"/>
    </source>
</evidence>
<evidence type="ECO:0000259" key="8">
    <source>
        <dbReference type="Pfam" id="PF02878"/>
    </source>
</evidence>
<sequence length="843" mass="92670">MRVVLMAGGSGTRLRPLTCDLPKPMVPVVNRPIAEHILNLLRRHSLDDVVMTLHYLPDVVRDYFGDGNEFGVHLSYVVEEEQPLGTAGSVKNIANLLTDPFLVVSGDSITDVDLTEALRFHRQHGAPVTLILARVPQPKEFGIVFTDSDGRVRRFLEKPSAGEVFTDTVNTGIYILSPTVMDYLNSGIERDFSRDLFPLLLQADVPMYGYITDAYWCDVGSLQTYQQVQQDALYGRVHLEIQGHEIQPQIWVGHNTTLPQTVQLQAPLVLGNNCRFGAGVTLGAGTILGDNVIVGNGSRLRSVVAWSGCFIGDDSELEHCILARHVHVDRHVTLHEGVIIGSRCVVGEEASLSQGVRLWPGKRIEAGAIVNESLIWGTTGQRYLFGQRGVAGVANVDITPEFAVRLAAAYASILEPGTSVLVSRDQRNVSRMVSHALMSGLMSVGIHVLNLEAIALPIARFAAQTLAVSGGIHVRAHPDRADQLLIEFFDHKGINLSKAKERQIETAYFREDIRRALLTDVGVMTHPNNCVAAYAQGFEKWLNTQLFYGSPAKIVIDYAYAVSGVVLPQILSKFGCDAVVLNATLHPTPLNILERQRLLRELGQVVTALSASLGVQVSANGERLTLVDNAGQVFSDQELTALMAYLTLLTHPGGTVVVPVTTSSAVEAIARQQGGQIIRSRTNPTDLMEACQHHNGVVLGGSAETGFIFPQLHPGFDAMFTIATLIELLALIGKPLTVMRQELPRVHYYHRPIRCPWIAKGSLMRHLVETHPRNHLSLIDGVKIGEPNTDHWVLILPDASEPLVHLYVNSPDATWSEQMLQRYSRRIEEFARLEPLSDATIKM</sequence>
<evidence type="ECO:0000256" key="1">
    <source>
        <dbReference type="ARBA" id="ARBA00004514"/>
    </source>
</evidence>
<dbReference type="Pfam" id="PF02880">
    <property type="entry name" value="PGM_PMM_III"/>
    <property type="match status" value="1"/>
</dbReference>
<dbReference type="InterPro" id="IPR005846">
    <property type="entry name" value="A-D-PHexomutase_a/b/a-III"/>
</dbReference>
<dbReference type="EMBL" id="CP032152">
    <property type="protein sequence ID" value="QLL29155.1"/>
    <property type="molecule type" value="Genomic_DNA"/>
</dbReference>
<dbReference type="InterPro" id="IPR056764">
    <property type="entry name" value="LbH_EIF2B3/5"/>
</dbReference>
<organism evidence="12 13">
    <name type="scientific">Thermosynechococcus sichuanensis E542</name>
    <dbReference type="NCBI Taxonomy" id="2016101"/>
    <lineage>
        <taxon>Bacteria</taxon>
        <taxon>Bacillati</taxon>
        <taxon>Cyanobacteriota</taxon>
        <taxon>Cyanophyceae</taxon>
        <taxon>Acaryochloridales</taxon>
        <taxon>Thermosynechococcaceae</taxon>
        <taxon>Thermosynechococcus</taxon>
        <taxon>Thermosynechococcus sichuanensis</taxon>
    </lineage>
</organism>
<dbReference type="RefSeq" id="WP_181494299.1">
    <property type="nucleotide sequence ID" value="NZ_CP032152.1"/>
</dbReference>
<dbReference type="Pfam" id="PF25084">
    <property type="entry name" value="LbH_EIF2B"/>
    <property type="match status" value="1"/>
</dbReference>
<keyword evidence="4" id="KW-0396">Initiation factor</keyword>
<dbReference type="InterPro" id="IPR005835">
    <property type="entry name" value="NTP_transferase_dom"/>
</dbReference>
<dbReference type="Gene3D" id="3.90.550.10">
    <property type="entry name" value="Spore Coat Polysaccharide Biosynthesis Protein SpsA, Chain A"/>
    <property type="match status" value="1"/>
</dbReference>
<gene>
    <name evidence="12" type="ORF">D3A95_06700</name>
</gene>
<dbReference type="InterPro" id="IPR036900">
    <property type="entry name" value="A-D-PHexomutase_C_sf"/>
</dbReference>
<dbReference type="InterPro" id="IPR005845">
    <property type="entry name" value="A-D-PHexomutase_a/b/a-II"/>
</dbReference>
<comment type="similarity">
    <text evidence="2">Belongs to the phosphohexose mutase family.</text>
</comment>
<dbReference type="InterPro" id="IPR016055">
    <property type="entry name" value="A-D-PHexomutase_a/b/a-I/II/III"/>
</dbReference>
<comment type="subcellular location">
    <subcellularLocation>
        <location evidence="1">Cytoplasm</location>
        <location evidence="1">Cytosol</location>
    </subcellularLocation>
</comment>
<feature type="domain" description="Alpha-D-phosphohexomutase alpha/beta/alpha" evidence="9">
    <location>
        <begin position="533"/>
        <end position="631"/>
    </location>
</feature>
<accession>A0A7D6J3P1</accession>
<dbReference type="Pfam" id="PF00483">
    <property type="entry name" value="NTP_transferase"/>
    <property type="match status" value="1"/>
</dbReference>
<dbReference type="GO" id="GO:0016740">
    <property type="term" value="F:transferase activity"/>
    <property type="evidence" value="ECO:0007669"/>
    <property type="project" value="UniProtKB-KW"/>
</dbReference>
<dbReference type="KEGG" id="tsq:D3A95_06700"/>
<evidence type="ECO:0000256" key="3">
    <source>
        <dbReference type="ARBA" id="ARBA00022490"/>
    </source>
</evidence>
<evidence type="ECO:0000256" key="5">
    <source>
        <dbReference type="ARBA" id="ARBA00022553"/>
    </source>
</evidence>
<dbReference type="SUPFAM" id="SSF53448">
    <property type="entry name" value="Nucleotide-diphospho-sugar transferases"/>
    <property type="match status" value="1"/>
</dbReference>
<dbReference type="GO" id="GO:0016868">
    <property type="term" value="F:intramolecular phosphotransferase activity"/>
    <property type="evidence" value="ECO:0007669"/>
    <property type="project" value="InterPro"/>
</dbReference>
<name>A0A7D6J3P1_9CYAN</name>
<dbReference type="PANTHER" id="PTHR22572">
    <property type="entry name" value="SUGAR-1-PHOSPHATE GUANYL TRANSFERASE"/>
    <property type="match status" value="1"/>
</dbReference>
<dbReference type="Pfam" id="PF02878">
    <property type="entry name" value="PGM_PMM_I"/>
    <property type="match status" value="1"/>
</dbReference>
<evidence type="ECO:0000259" key="9">
    <source>
        <dbReference type="Pfam" id="PF02879"/>
    </source>
</evidence>
<dbReference type="GO" id="GO:0005975">
    <property type="term" value="P:carbohydrate metabolic process"/>
    <property type="evidence" value="ECO:0007669"/>
    <property type="project" value="InterPro"/>
</dbReference>
<feature type="domain" description="Nucleotidyl transferase" evidence="7">
    <location>
        <begin position="3"/>
        <end position="232"/>
    </location>
</feature>
<dbReference type="SUPFAM" id="SSF53738">
    <property type="entry name" value="Phosphoglucomutase, first 3 domains"/>
    <property type="match status" value="3"/>
</dbReference>
<evidence type="ECO:0000259" key="10">
    <source>
        <dbReference type="Pfam" id="PF02880"/>
    </source>
</evidence>
<dbReference type="InterPro" id="IPR029044">
    <property type="entry name" value="Nucleotide-diphossugar_trans"/>
</dbReference>
<dbReference type="CDD" id="cd04181">
    <property type="entry name" value="NTP_transferase"/>
    <property type="match status" value="1"/>
</dbReference>
<dbReference type="Gene3D" id="3.30.310.50">
    <property type="entry name" value="Alpha-D-phosphohexomutase, C-terminal domain"/>
    <property type="match status" value="1"/>
</dbReference>
<evidence type="ECO:0000256" key="6">
    <source>
        <dbReference type="ARBA" id="ARBA00022917"/>
    </source>
</evidence>
<dbReference type="GO" id="GO:0043886">
    <property type="term" value="F:structural constituent of carboxysome shell"/>
    <property type="evidence" value="ECO:0007669"/>
    <property type="project" value="UniProtKB-ARBA"/>
</dbReference>
<dbReference type="CDD" id="cd05805">
    <property type="entry name" value="MPG1_transferase"/>
    <property type="match status" value="1"/>
</dbReference>
<evidence type="ECO:0000259" key="11">
    <source>
        <dbReference type="Pfam" id="PF25084"/>
    </source>
</evidence>
<keyword evidence="3" id="KW-0963">Cytoplasm</keyword>
<dbReference type="GO" id="GO:0031470">
    <property type="term" value="C:carboxysome"/>
    <property type="evidence" value="ECO:0007669"/>
    <property type="project" value="UniProtKB-ARBA"/>
</dbReference>
<dbReference type="AlphaFoldDB" id="A0A7D6J3P1"/>
<dbReference type="Gene3D" id="2.160.10.10">
    <property type="entry name" value="Hexapeptide repeat proteins"/>
    <property type="match status" value="1"/>
</dbReference>
<reference evidence="13" key="1">
    <citation type="submission" date="2018-09" db="EMBL/GenBank/DDBJ databases">
        <title>Complete genome sequence of thermophilic cyanobacteria strain Thermosynechococcus elongatus PKUAC-SCTE542.</title>
        <authorList>
            <person name="Liang Y."/>
            <person name="Tang J."/>
            <person name="Daroch M."/>
        </authorList>
    </citation>
    <scope>NUCLEOTIDE SEQUENCE [LARGE SCALE GENOMIC DNA]</scope>
    <source>
        <strain evidence="13">E542</strain>
    </source>
</reference>
<dbReference type="Gene3D" id="3.40.120.10">
    <property type="entry name" value="Alpha-D-Glucose-1,6-Bisphosphate, subunit A, domain 3"/>
    <property type="match status" value="3"/>
</dbReference>
<dbReference type="InterPro" id="IPR050486">
    <property type="entry name" value="Mannose-1P_guanyltransferase"/>
</dbReference>
<evidence type="ECO:0000313" key="12">
    <source>
        <dbReference type="EMBL" id="QLL29155.1"/>
    </source>
</evidence>
<keyword evidence="5" id="KW-0597">Phosphoprotein</keyword>
<evidence type="ECO:0000313" key="13">
    <source>
        <dbReference type="Proteomes" id="UP000261812"/>
    </source>
</evidence>
<dbReference type="InterPro" id="IPR005844">
    <property type="entry name" value="A-D-PHexomutase_a/b/a-I"/>
</dbReference>
<feature type="domain" description="EIF2B subunit epsilon/gamma LbH" evidence="11">
    <location>
        <begin position="249"/>
        <end position="351"/>
    </location>
</feature>
<feature type="domain" description="Alpha-D-phosphohexomutase alpha/beta/alpha" evidence="10">
    <location>
        <begin position="637"/>
        <end position="744"/>
    </location>
</feature>
<evidence type="ECO:0000259" key="7">
    <source>
        <dbReference type="Pfam" id="PF00483"/>
    </source>
</evidence>
<dbReference type="SUPFAM" id="SSF51161">
    <property type="entry name" value="Trimeric LpxA-like enzymes"/>
    <property type="match status" value="1"/>
</dbReference>
<keyword evidence="6" id="KW-0648">Protein biosynthesis</keyword>